<gene>
    <name evidence="2" type="ORF">SAMN04488094_102439</name>
</gene>
<reference evidence="2 3" key="1">
    <citation type="submission" date="2016-10" db="EMBL/GenBank/DDBJ databases">
        <authorList>
            <person name="de Groot N.N."/>
        </authorList>
    </citation>
    <scope>NUCLEOTIDE SEQUENCE [LARGE SCALE GENOMIC DNA]</scope>
    <source>
        <strain evidence="2 3">DSM 19548</strain>
    </source>
</reference>
<dbReference type="STRING" id="441112.SAMN04488094_102439"/>
<name>A0A1I1G7A8_9RHOB</name>
<protein>
    <submittedName>
        <fullName evidence="2">NAD(P)H-dependent FMN reductase</fullName>
    </submittedName>
</protein>
<accession>A0A1I1G7A8</accession>
<dbReference type="EMBL" id="FOLG01000002">
    <property type="protein sequence ID" value="SFC07222.1"/>
    <property type="molecule type" value="Genomic_DNA"/>
</dbReference>
<feature type="domain" description="NADPH-dependent FMN reductase-like" evidence="1">
    <location>
        <begin position="1"/>
        <end position="147"/>
    </location>
</feature>
<dbReference type="RefSeq" id="WP_093359787.1">
    <property type="nucleotide sequence ID" value="NZ_FOLG01000002.1"/>
</dbReference>
<evidence type="ECO:0000313" key="2">
    <source>
        <dbReference type="EMBL" id="SFC07222.1"/>
    </source>
</evidence>
<dbReference type="InterPro" id="IPR050712">
    <property type="entry name" value="NAD(P)H-dep_reductase"/>
</dbReference>
<evidence type="ECO:0000313" key="3">
    <source>
        <dbReference type="Proteomes" id="UP000198728"/>
    </source>
</evidence>
<dbReference type="PANTHER" id="PTHR30543">
    <property type="entry name" value="CHROMATE REDUCTASE"/>
    <property type="match status" value="1"/>
</dbReference>
<sequence>MKLNVIITSTRPGRVGKPVGDWIYAHARENEVGFDTVLTDLAELELPMLDEPNHPKAQKYQHEHTRKWSEIVEGSDAFVLVIPEYNFTMPATLVNALDYLYNEWAYKPVSFVSYGGVSGGLRSVQSSKGVLTALRMMPIPEQVTIPMVFDYLKDDAFVAEDIHKKSADTMLAELAKWSRALKGLREAA</sequence>
<dbReference type="GO" id="GO:0016491">
    <property type="term" value="F:oxidoreductase activity"/>
    <property type="evidence" value="ECO:0007669"/>
    <property type="project" value="InterPro"/>
</dbReference>
<evidence type="ECO:0000259" key="1">
    <source>
        <dbReference type="Pfam" id="PF03358"/>
    </source>
</evidence>
<dbReference type="Pfam" id="PF03358">
    <property type="entry name" value="FMN_red"/>
    <property type="match status" value="1"/>
</dbReference>
<keyword evidence="3" id="KW-1185">Reference proteome</keyword>
<dbReference type="SUPFAM" id="SSF52218">
    <property type="entry name" value="Flavoproteins"/>
    <property type="match status" value="1"/>
</dbReference>
<organism evidence="2 3">
    <name type="scientific">Tropicimonas isoalkanivorans</name>
    <dbReference type="NCBI Taxonomy" id="441112"/>
    <lineage>
        <taxon>Bacteria</taxon>
        <taxon>Pseudomonadati</taxon>
        <taxon>Pseudomonadota</taxon>
        <taxon>Alphaproteobacteria</taxon>
        <taxon>Rhodobacterales</taxon>
        <taxon>Roseobacteraceae</taxon>
        <taxon>Tropicimonas</taxon>
    </lineage>
</organism>
<dbReference type="GO" id="GO:0010181">
    <property type="term" value="F:FMN binding"/>
    <property type="evidence" value="ECO:0007669"/>
    <property type="project" value="TreeGrafter"/>
</dbReference>
<dbReference type="GO" id="GO:0005829">
    <property type="term" value="C:cytosol"/>
    <property type="evidence" value="ECO:0007669"/>
    <property type="project" value="TreeGrafter"/>
</dbReference>
<dbReference type="OrthoDB" id="9812295at2"/>
<proteinExistence type="predicted"/>
<dbReference type="InterPro" id="IPR029039">
    <property type="entry name" value="Flavoprotein-like_sf"/>
</dbReference>
<dbReference type="AlphaFoldDB" id="A0A1I1G7A8"/>
<dbReference type="InterPro" id="IPR005025">
    <property type="entry name" value="FMN_Rdtase-like_dom"/>
</dbReference>
<dbReference type="PANTHER" id="PTHR30543:SF21">
    <property type="entry name" value="NAD(P)H-DEPENDENT FMN REDUCTASE LOT6"/>
    <property type="match status" value="1"/>
</dbReference>
<dbReference type="Proteomes" id="UP000198728">
    <property type="component" value="Unassembled WGS sequence"/>
</dbReference>
<dbReference type="Gene3D" id="3.40.50.360">
    <property type="match status" value="1"/>
</dbReference>